<reference evidence="7" key="1">
    <citation type="submission" date="2021-04" db="EMBL/GenBank/DDBJ databases">
        <authorList>
            <person name="Cornetti L."/>
        </authorList>
    </citation>
    <scope>NUCLEOTIDE SEQUENCE</scope>
</reference>
<organism evidence="7">
    <name type="scientific">Evadne anonyx</name>
    <dbReference type="NCBI Taxonomy" id="141404"/>
    <lineage>
        <taxon>Eukaryota</taxon>
        <taxon>Metazoa</taxon>
        <taxon>Ecdysozoa</taxon>
        <taxon>Arthropoda</taxon>
        <taxon>Crustacea</taxon>
        <taxon>Branchiopoda</taxon>
        <taxon>Diplostraca</taxon>
        <taxon>Cladocera</taxon>
        <taxon>Onychopoda</taxon>
        <taxon>Podonidae</taxon>
        <taxon>Evadne</taxon>
    </lineage>
</organism>
<dbReference type="AlphaFoldDB" id="A0A9N6WXI1"/>
<proteinExistence type="predicted"/>
<name>A0A9N6WXI1_9CRUS</name>
<dbReference type="CDD" id="cd02440">
    <property type="entry name" value="AdoMet_MTases"/>
    <property type="match status" value="1"/>
</dbReference>
<evidence type="ECO:0000259" key="6">
    <source>
        <dbReference type="Pfam" id="PF08241"/>
    </source>
</evidence>
<protein>
    <recommendedName>
        <fullName evidence="3">Arginine-hydroxylase NDUFAF5, mitochondrial</fullName>
    </recommendedName>
    <alternativeName>
        <fullName evidence="4">NADH dehydrogenase [ubiquinone] 1 alpha subcomplex assembly factor 5</fullName>
    </alternativeName>
    <alternativeName>
        <fullName evidence="5">Putative methyltransferase NDUFAF5</fullName>
    </alternativeName>
</protein>
<dbReference type="EMBL" id="OC985989">
    <property type="protein sequence ID" value="CAG4642644.1"/>
    <property type="molecule type" value="Genomic_DNA"/>
</dbReference>
<dbReference type="PANTHER" id="PTHR13090">
    <property type="entry name" value="ARGININE-HYDROXYLASE NDUFAF5, MITOCHONDRIAL"/>
    <property type="match status" value="1"/>
</dbReference>
<evidence type="ECO:0000256" key="5">
    <source>
        <dbReference type="ARBA" id="ARBA00042549"/>
    </source>
</evidence>
<dbReference type="InterPro" id="IPR029063">
    <property type="entry name" value="SAM-dependent_MTases_sf"/>
</dbReference>
<dbReference type="SUPFAM" id="SSF53335">
    <property type="entry name" value="S-adenosyl-L-methionine-dependent methyltransferases"/>
    <property type="match status" value="1"/>
</dbReference>
<dbReference type="GO" id="GO:0008757">
    <property type="term" value="F:S-adenosylmethionine-dependent methyltransferase activity"/>
    <property type="evidence" value="ECO:0007669"/>
    <property type="project" value="InterPro"/>
</dbReference>
<evidence type="ECO:0000313" key="7">
    <source>
        <dbReference type="EMBL" id="CAG4642644.1"/>
    </source>
</evidence>
<dbReference type="InterPro" id="IPR050602">
    <property type="entry name" value="Malonyl-ACP_OMT"/>
</dbReference>
<evidence type="ECO:0000256" key="3">
    <source>
        <dbReference type="ARBA" id="ARBA00040937"/>
    </source>
</evidence>
<dbReference type="Gene3D" id="3.40.50.150">
    <property type="entry name" value="Vaccinia Virus protein VP39"/>
    <property type="match status" value="1"/>
</dbReference>
<evidence type="ECO:0000256" key="4">
    <source>
        <dbReference type="ARBA" id="ARBA00041833"/>
    </source>
</evidence>
<keyword evidence="2" id="KW-0808">Transferase</keyword>
<evidence type="ECO:0000256" key="1">
    <source>
        <dbReference type="ARBA" id="ARBA00022603"/>
    </source>
</evidence>
<dbReference type="GO" id="GO:0032259">
    <property type="term" value="P:methylation"/>
    <property type="evidence" value="ECO:0007669"/>
    <property type="project" value="UniProtKB-KW"/>
</dbReference>
<keyword evidence="1" id="KW-0489">Methyltransferase</keyword>
<dbReference type="Pfam" id="PF08241">
    <property type="entry name" value="Methyltransf_11"/>
    <property type="match status" value="1"/>
</dbReference>
<evidence type="ECO:0000256" key="2">
    <source>
        <dbReference type="ARBA" id="ARBA00022679"/>
    </source>
</evidence>
<accession>A0A9N6WXI1</accession>
<dbReference type="PANTHER" id="PTHR13090:SF1">
    <property type="entry name" value="ARGININE-HYDROXYLASE NDUFAF5, MITOCHONDRIAL"/>
    <property type="match status" value="1"/>
</dbReference>
<dbReference type="GO" id="GO:0032981">
    <property type="term" value="P:mitochondrial respiratory chain complex I assembly"/>
    <property type="evidence" value="ECO:0007669"/>
    <property type="project" value="TreeGrafter"/>
</dbReference>
<sequence length="314" mass="35516">MNIFDRKAKKLHKDKAAQMKDFETYNYLKDEVGYRLSDRVFDVNKHFKVAVDLGCGFGHVSKHLSKDAVEELIMCDQSEMVLQKAAVPEDVTNCRKMVVDEEHLPFADESVDLVLSSLSLHWVNQLPSTFVQIMKCLKKDGVFIGALFGGETLFELRGALQLAEIEREGGFAAHISPFTEVRDIGSLLNRAGFKMLTIDTDEICVNYPSMFELMTDLKGMAENNATWIRKLHLHRDTMFAASAIYKELYGNADGTIPATFQVIYMIGWKPDPSQPKPLERGSGNVSMKDIYRIDDIVKDQAHKLAQQAKDDDQK</sequence>
<gene>
    <name evidence="7" type="primary">EOG090X09JT</name>
</gene>
<dbReference type="GO" id="GO:0005739">
    <property type="term" value="C:mitochondrion"/>
    <property type="evidence" value="ECO:0007669"/>
    <property type="project" value="TreeGrafter"/>
</dbReference>
<dbReference type="InterPro" id="IPR013216">
    <property type="entry name" value="Methyltransf_11"/>
</dbReference>
<feature type="domain" description="Methyltransferase type 11" evidence="6">
    <location>
        <begin position="51"/>
        <end position="144"/>
    </location>
</feature>